<feature type="region of interest" description="Disordered" evidence="1">
    <location>
        <begin position="72"/>
        <end position="111"/>
    </location>
</feature>
<evidence type="ECO:0000313" key="3">
    <source>
        <dbReference type="Proteomes" id="UP000070589"/>
    </source>
</evidence>
<evidence type="ECO:0000313" key="2">
    <source>
        <dbReference type="EMBL" id="KXA89532.1"/>
    </source>
</evidence>
<proteinExistence type="predicted"/>
<comment type="caution">
    <text evidence="2">The sequence shown here is derived from an EMBL/GenBank/DDBJ whole genome shotgun (WGS) entry which is preliminary data.</text>
</comment>
<sequence>MLVSDSRLNITNLEIKFAVLSVVGEGKTINSEGQKSKPFLTNRTMQLRRLYFLISMTLYKLVDPPNWRVASESPQIQSLAKDRTHRAKSPERAQEQTTAVLTSPKKIKSPL</sequence>
<evidence type="ECO:0000256" key="1">
    <source>
        <dbReference type="SAM" id="MobiDB-lite"/>
    </source>
</evidence>
<dbReference type="EMBL" id="LHXL01000033">
    <property type="protein sequence ID" value="KXA89532.1"/>
    <property type="molecule type" value="Genomic_DNA"/>
</dbReference>
<dbReference type="Proteomes" id="UP000070589">
    <property type="component" value="Unassembled WGS sequence"/>
</dbReference>
<keyword evidence="3" id="KW-1185">Reference proteome</keyword>
<reference evidence="2 3" key="1">
    <citation type="journal article" date="2016" name="Sci. Rep.">
        <title>Metabolic traits of an uncultured archaeal lineage -MSBL1- from brine pools of the Red Sea.</title>
        <authorList>
            <person name="Mwirichia R."/>
            <person name="Alam I."/>
            <person name="Rashid M."/>
            <person name="Vinu M."/>
            <person name="Ba-Alawi W."/>
            <person name="Anthony Kamau A."/>
            <person name="Kamanda Ngugi D."/>
            <person name="Goker M."/>
            <person name="Klenk H.P."/>
            <person name="Bajic V."/>
            <person name="Stingl U."/>
        </authorList>
    </citation>
    <scope>NUCLEOTIDE SEQUENCE [LARGE SCALE GENOMIC DNA]</scope>
    <source>
        <strain evidence="2">SCGC-AAA259D14</strain>
    </source>
</reference>
<organism evidence="2 3">
    <name type="scientific">candidate division MSBL1 archaeon SCGC-AAA259D14</name>
    <dbReference type="NCBI Taxonomy" id="1698261"/>
    <lineage>
        <taxon>Archaea</taxon>
        <taxon>Methanobacteriati</taxon>
        <taxon>Methanobacteriota</taxon>
        <taxon>candidate division MSBL1</taxon>
    </lineage>
</organism>
<name>A0A133U5R3_9EURY</name>
<accession>A0A133U5R3</accession>
<protein>
    <submittedName>
        <fullName evidence="2">Uncharacterized protein</fullName>
    </submittedName>
</protein>
<gene>
    <name evidence="2" type="ORF">AKJ62_02960</name>
</gene>
<dbReference type="AlphaFoldDB" id="A0A133U5R3"/>